<keyword evidence="6" id="KW-1185">Reference proteome</keyword>
<dbReference type="Proteomes" id="UP000815677">
    <property type="component" value="Unassembled WGS sequence"/>
</dbReference>
<dbReference type="InterPro" id="IPR000719">
    <property type="entry name" value="Prot_kinase_dom"/>
</dbReference>
<feature type="region of interest" description="Disordered" evidence="3">
    <location>
        <begin position="138"/>
        <end position="175"/>
    </location>
</feature>
<feature type="binding site" evidence="1">
    <location>
        <position position="400"/>
    </location>
    <ligand>
        <name>ATP</name>
        <dbReference type="ChEBI" id="CHEBI:30616"/>
    </ligand>
</feature>
<proteinExistence type="predicted"/>
<dbReference type="PANTHER" id="PTHR37171">
    <property type="entry name" value="SERINE/THREONINE-PROTEIN KINASE YRZF-RELATED"/>
    <property type="match status" value="1"/>
</dbReference>
<sequence>MSGCVFLFSRAPDWNAYLLWGCLGREGEADSRLAVDEIHALALPSTTEGKLDLDENELLYLSPIMHSNLEKLQSRSDSIGTWVVMTPSAKAESLITALDRATIPSDRNAGTRGFPVLPPSTRLVPPDSPEPVWPTILVLNEPPPSSGQKLPSAGAERSSEDVLPPTTRRPRSTAYDYGELTPESLVQLGWARAVETDSSVIVFTCGTLERIAIRHRKTQTLYLSDVINITQIRDPPYLRLQGGLFIAVLKDALSRLHESEVVSPELRRSTRKRRAPEDDALGNQLKRRKTATGSSRTFERPQSAIKIAGGLDFMLLYLRYGMYDSPAPTSFIRSAPCLVSSDHPEEIARPSVKRKYTREECIVVILGPKIGTGATGIVHTASLEVIDAHGRTVTANIVVKTAFLAEQQEKMRHELQVYRRLAAHKVKGVPEVYGIFDDLEGGAIILLMSHCGSTLWDRRIDPTRPGLRLDVKPSQRTRFLAIVDAIHAAGVRHYDLRPPNLMIDDSGRAYIIDFDVAQLDPTEGGKRRERRALVDLLFHGSYPDFSMRSPPSTVASASGDSDEGLSEWPSIKHASWIDRSPPGVTGGQPLALTPSENPSLAFTSHLDGSPTPPTPPTTNNRGHEPDAGPRRGHCCTSQAKVDKIENAITDRATQASDAYDKLNTFFTANAATINSVSTAVLGTDVKSIESAITHFAETSAVVMKGLDALGQVHPFIGVAVGAFKLVISFDITRRQNNKKVLAVKLQMQDMMTVLFQLRNVRNPTDKGPDGTPLQERMAAVIQAIADDITSCGSACDVYIKKSFIAKTLKSKIYESRLAGYASKFDEHKKQIKFELQIHTALGVDAANQKLDSAQDHLLSLEAKMEAIFRKLDTPKERDARSYVEERGGPRVCIEAEGGIDALVSISGKSMSVAVGGGAGGEMTTTEAKKRLVKELAEDVDEAFRKNMKLFDRKLEMQSRQLEDAISLTGEHIISALEDGTHKRLVDQDLQELWREQGWKGSVKARHFVLALNDYYTEKFSAKDIASAANSAAGSAPPSPIISPVDGRVIMPDPFAEDDRWALSYINVAHMQPILEAFDDDGTGFVSVKEANDFAMMKPRGWSLLRWVAFWAAGWHLSVTWYKNRIYNLLKTMLAIIPHVSAGNVNAAGVYFACPGMRRVELLLRSTKSAPAKDTFGKDEGEYSKLKESKEEFRLSEEKRLEQRLSRLLYELDDVATVRLVTGPRRIERYIYPLLFLMLKRHFDIMRLACVHILDDSEWETMATSLMNIMKVVDERTKSLEVILRSSSQDVAERFGNFAFGMFQSLYGSKPRDPAKNTIVSFSEEDGYEDPDEDLAPKWDEDDAATVKATLARIQPDILHAEIQDEPKNVYNFDVGPSSPVDPVEGLWVGQLVESYGTAWEGTLSLVLTRTGDTIRGTAENYLGLLDVEGTVENAAAGGRKLKINITWSDGYVGECEGVYDPVHETIKGTWVGKDEEEEDGSESDDDDEASGSESGSDDGSDDGSDGSDSGSSSGSSSSSDSDSPATFLFRRTPNAAFRFRYTDEEFAANAARARWKFAISATLDEVRQTRMTWAYFQQRAEERKRILALTKRYFEDNDGLTPWMTFTDDEYDEMAALNCKLRSCDARFYCSAARFELQKVVSFGSRYCDSCEREIRGSMQFCIECIDDSFYESIDLCSLHTTETPRTRRFVHQREHLMVKIIRRIQDADLAWMVPEARTVAKRVRKAYLASLPKADGTASSAAAHVTKKKKKATAQVCACCGEAPAPPFFACIECEGDIVVCADCETKQVNALPDGRSPKHALSHALVYIHDAKAREEEGGEDKKMAEMETKLSALDSKIAQLEQKLETKLTSLETILVGIGEKLSISAA</sequence>
<feature type="compositionally biased region" description="Polar residues" evidence="3">
    <location>
        <begin position="549"/>
        <end position="559"/>
    </location>
</feature>
<reference evidence="5" key="1">
    <citation type="submission" date="2014-09" db="EMBL/GenBank/DDBJ databases">
        <title>Genome sequence of the luminous mushroom Mycena chlorophos for searching fungal bioluminescence genes.</title>
        <authorList>
            <person name="Tanaka Y."/>
            <person name="Kasuga D."/>
            <person name="Oba Y."/>
            <person name="Hase S."/>
            <person name="Sato K."/>
            <person name="Oba Y."/>
            <person name="Sakakibara Y."/>
        </authorList>
    </citation>
    <scope>NUCLEOTIDE SEQUENCE</scope>
</reference>
<evidence type="ECO:0000256" key="2">
    <source>
        <dbReference type="SAM" id="Coils"/>
    </source>
</evidence>
<keyword evidence="1" id="KW-0067">ATP-binding</keyword>
<feature type="coiled-coil region" evidence="2">
    <location>
        <begin position="1826"/>
        <end position="1853"/>
    </location>
</feature>
<dbReference type="EMBL" id="DF845462">
    <property type="protein sequence ID" value="GAT49359.1"/>
    <property type="molecule type" value="Genomic_DNA"/>
</dbReference>
<feature type="region of interest" description="Disordered" evidence="3">
    <location>
        <begin position="548"/>
        <end position="567"/>
    </location>
</feature>
<dbReference type="Pfam" id="PF00069">
    <property type="entry name" value="Pkinase"/>
    <property type="match status" value="1"/>
</dbReference>
<accession>A0ABQ0LFP5</accession>
<dbReference type="PANTHER" id="PTHR37171:SF1">
    <property type="entry name" value="SERINE_THREONINE-PROTEIN KINASE YRZF-RELATED"/>
    <property type="match status" value="1"/>
</dbReference>
<evidence type="ECO:0000313" key="6">
    <source>
        <dbReference type="Proteomes" id="UP000815677"/>
    </source>
</evidence>
<dbReference type="PROSITE" id="PS00107">
    <property type="entry name" value="PROTEIN_KINASE_ATP"/>
    <property type="match status" value="1"/>
</dbReference>
<evidence type="ECO:0000256" key="3">
    <source>
        <dbReference type="SAM" id="MobiDB-lite"/>
    </source>
</evidence>
<feature type="domain" description="Protein kinase" evidence="4">
    <location>
        <begin position="364"/>
        <end position="716"/>
    </location>
</feature>
<dbReference type="PROSITE" id="PS50011">
    <property type="entry name" value="PROTEIN_KINASE_DOM"/>
    <property type="match status" value="1"/>
</dbReference>
<evidence type="ECO:0000259" key="4">
    <source>
        <dbReference type="PROSITE" id="PS50011"/>
    </source>
</evidence>
<feature type="coiled-coil region" evidence="2">
    <location>
        <begin position="843"/>
        <end position="870"/>
    </location>
</feature>
<gene>
    <name evidence="5" type="ORF">MCHLO_06679</name>
</gene>
<feature type="compositionally biased region" description="Acidic residues" evidence="3">
    <location>
        <begin position="1474"/>
        <end position="1505"/>
    </location>
</feature>
<dbReference type="InterPro" id="IPR017441">
    <property type="entry name" value="Protein_kinase_ATP_BS"/>
</dbReference>
<name>A0ABQ0LFP5_MYCCL</name>
<evidence type="ECO:0000256" key="1">
    <source>
        <dbReference type="PROSITE-ProRule" id="PRU10141"/>
    </source>
</evidence>
<dbReference type="Gene3D" id="1.10.510.10">
    <property type="entry name" value="Transferase(Phosphotransferase) domain 1"/>
    <property type="match status" value="1"/>
</dbReference>
<feature type="region of interest" description="Disordered" evidence="3">
    <location>
        <begin position="263"/>
        <end position="298"/>
    </location>
</feature>
<dbReference type="InterPro" id="IPR052396">
    <property type="entry name" value="Meiotic_Drive_Suppr_Kinase"/>
</dbReference>
<keyword evidence="2" id="KW-0175">Coiled coil</keyword>
<organism evidence="5 6">
    <name type="scientific">Mycena chlorophos</name>
    <name type="common">Agaric fungus</name>
    <name type="synonym">Agaricus chlorophos</name>
    <dbReference type="NCBI Taxonomy" id="658473"/>
    <lineage>
        <taxon>Eukaryota</taxon>
        <taxon>Fungi</taxon>
        <taxon>Dikarya</taxon>
        <taxon>Basidiomycota</taxon>
        <taxon>Agaricomycotina</taxon>
        <taxon>Agaricomycetes</taxon>
        <taxon>Agaricomycetidae</taxon>
        <taxon>Agaricales</taxon>
        <taxon>Marasmiineae</taxon>
        <taxon>Mycenaceae</taxon>
        <taxon>Mycena</taxon>
    </lineage>
</organism>
<protein>
    <recommendedName>
        <fullName evidence="4">Protein kinase domain-containing protein</fullName>
    </recommendedName>
</protein>
<feature type="region of interest" description="Disordered" evidence="3">
    <location>
        <begin position="576"/>
        <end position="634"/>
    </location>
</feature>
<evidence type="ECO:0000313" key="5">
    <source>
        <dbReference type="EMBL" id="GAT49359.1"/>
    </source>
</evidence>
<dbReference type="InterPro" id="IPR011009">
    <property type="entry name" value="Kinase-like_dom_sf"/>
</dbReference>
<feature type="compositionally biased region" description="Low complexity" evidence="3">
    <location>
        <begin position="1506"/>
        <end position="1523"/>
    </location>
</feature>
<keyword evidence="1" id="KW-0547">Nucleotide-binding</keyword>
<dbReference type="SUPFAM" id="SSF56112">
    <property type="entry name" value="Protein kinase-like (PK-like)"/>
    <property type="match status" value="1"/>
</dbReference>
<feature type="region of interest" description="Disordered" evidence="3">
    <location>
        <begin position="1468"/>
        <end position="1526"/>
    </location>
</feature>
<dbReference type="SMART" id="SM00220">
    <property type="entry name" value="S_TKc"/>
    <property type="match status" value="1"/>
</dbReference>